<comment type="caution">
    <text evidence="3">The sequence shown here is derived from an EMBL/GenBank/DDBJ whole genome shotgun (WGS) entry which is preliminary data.</text>
</comment>
<evidence type="ECO:0000313" key="4">
    <source>
        <dbReference type="Proteomes" id="UP000708208"/>
    </source>
</evidence>
<dbReference type="InterPro" id="IPR039190">
    <property type="entry name" value="TTC14"/>
</dbReference>
<evidence type="ECO:0008006" key="5">
    <source>
        <dbReference type="Google" id="ProtNLM"/>
    </source>
</evidence>
<dbReference type="Proteomes" id="UP000708208">
    <property type="component" value="Unassembled WGS sequence"/>
</dbReference>
<evidence type="ECO:0000256" key="2">
    <source>
        <dbReference type="SAM" id="MobiDB-lite"/>
    </source>
</evidence>
<dbReference type="PROSITE" id="PS50005">
    <property type="entry name" value="TPR"/>
    <property type="match status" value="2"/>
</dbReference>
<feature type="repeat" description="TPR" evidence="1">
    <location>
        <begin position="473"/>
        <end position="506"/>
    </location>
</feature>
<evidence type="ECO:0000256" key="1">
    <source>
        <dbReference type="PROSITE-ProRule" id="PRU00339"/>
    </source>
</evidence>
<dbReference type="PANTHER" id="PTHR23184">
    <property type="entry name" value="TETRATRICOPEPTIDE REPEAT PROTEIN 14"/>
    <property type="match status" value="1"/>
</dbReference>
<feature type="compositionally biased region" description="Polar residues" evidence="2">
    <location>
        <begin position="79"/>
        <end position="95"/>
    </location>
</feature>
<gene>
    <name evidence="3" type="ORF">AFUS01_LOCUS14663</name>
</gene>
<sequence length="996" mass="110790">MCNPYILTWIAKKMNPNTEGPLRDPRQARRISSNRDDDGDGEVMVVFENLSSGDALMGYRNEEVRRNLTSTSSNYSLSATESRTNAPNFRGSSGYSARRNESNGREIGVDKEFQPGRSSGGSWLSQEGYHADRGNGDFSKRSRRSDLQRFRSKFDKFLSEKRGLVFRPLAPDELPVLESTSDELENEGCYGVAPTLDLCLDMDVTEREREFYRTAACGDVVLTKMSSRVKAGLSLQLLCFEGKKRAFLEDLNIVVTCPNWETIPRDHYDLGKDYEVGDEIRCEIVKLNTSSREILVGMRATYASIDLAKKFPLGLVSEEELPQHYKIDRKVWQSKKKVNFNDIMNTSSGFNNPNSIGFLGSLLGIYSNHNSLTLGLSHPFPKSTLASSLRLIHNTKLAEENLNQGLNFLRSGNTAKALDSFNKTVIVDPGNIRALVSRAIIHTQEKNVVEAMRDLDVVLKRKLESTGIKKDVAQCLVSLGKLYQENSEEEKALKVYNDSMLVVPDHPDTLKLLMIIHSQIGYFTIQGLMMPKIGEFKERLNGMIEEEICKERERAAEERSVSPLAHIREVAYREAKNRQDSDTDTLLVRKKKKWKRKKSRRQSESSNASESRSDQVCSRRSSMTDCEDIEDQVNAFLAKCERDCGKVTAAIPLESVRITIAQAVPKEPEVRFIAASSAGGLDNHRIDIASTDPLYQDVNKGRSIVSLPDKFNLLTDKYGNLSTSQNIIQTVTRTQVSTSKFEMTVSSSKPTSSFVPIPTVFSSPSASSDDGAINPVASTLSKWKPVMGQALDENRTPEPELSFKTSRACNEDLERRIELVNLKVNSIEGLQNYGYREDSRSRSRSSSIPGSTFQLRSRASVKSWSRSKSKSRSRTKSRSRSNPNLDTGKTPDLGQGENPYPRKDINPDPSQGKDHIQGEGPDLCQGKGPDLSQGEGPDLSQGEGPDLSQGEGPYLSQERGPDVSQGKGPNLDPIIVNFLTTQVVVGGEGLQGIKVI</sequence>
<evidence type="ECO:0000313" key="3">
    <source>
        <dbReference type="EMBL" id="CAG7725716.1"/>
    </source>
</evidence>
<name>A0A8J2P4U2_9HEXA</name>
<feature type="compositionally biased region" description="Basic and acidic residues" evidence="2">
    <location>
        <begin position="900"/>
        <end position="917"/>
    </location>
</feature>
<feature type="compositionally biased region" description="Basic and acidic residues" evidence="2">
    <location>
        <begin position="98"/>
        <end position="114"/>
    </location>
</feature>
<reference evidence="3" key="1">
    <citation type="submission" date="2021-06" db="EMBL/GenBank/DDBJ databases">
        <authorList>
            <person name="Hodson N. C."/>
            <person name="Mongue J. A."/>
            <person name="Jaron S. K."/>
        </authorList>
    </citation>
    <scope>NUCLEOTIDE SEQUENCE</scope>
</reference>
<feature type="compositionally biased region" description="Basic and acidic residues" evidence="2">
    <location>
        <begin position="129"/>
        <end position="144"/>
    </location>
</feature>
<dbReference type="SMART" id="SM00028">
    <property type="entry name" value="TPR"/>
    <property type="match status" value="3"/>
</dbReference>
<dbReference type="InterPro" id="IPR019734">
    <property type="entry name" value="TPR_rpt"/>
</dbReference>
<dbReference type="PANTHER" id="PTHR23184:SF9">
    <property type="entry name" value="TETRATRICOPEPTIDE REPEAT PROTEIN 14"/>
    <property type="match status" value="1"/>
</dbReference>
<organism evidence="3 4">
    <name type="scientific">Allacma fusca</name>
    <dbReference type="NCBI Taxonomy" id="39272"/>
    <lineage>
        <taxon>Eukaryota</taxon>
        <taxon>Metazoa</taxon>
        <taxon>Ecdysozoa</taxon>
        <taxon>Arthropoda</taxon>
        <taxon>Hexapoda</taxon>
        <taxon>Collembola</taxon>
        <taxon>Symphypleona</taxon>
        <taxon>Sminthuridae</taxon>
        <taxon>Allacma</taxon>
    </lineage>
</organism>
<protein>
    <recommendedName>
        <fullName evidence="5">Tetratricopeptide repeat protein 14</fullName>
    </recommendedName>
</protein>
<feature type="region of interest" description="Disordered" evidence="2">
    <location>
        <begin position="15"/>
        <end position="40"/>
    </location>
</feature>
<dbReference type="AlphaFoldDB" id="A0A8J2P4U2"/>
<feature type="compositionally biased region" description="Basic residues" evidence="2">
    <location>
        <begin position="590"/>
        <end position="600"/>
    </location>
</feature>
<feature type="repeat" description="TPR" evidence="1">
    <location>
        <begin position="398"/>
        <end position="431"/>
    </location>
</feature>
<feature type="compositionally biased region" description="Basic residues" evidence="2">
    <location>
        <begin position="865"/>
        <end position="879"/>
    </location>
</feature>
<feature type="compositionally biased region" description="Polar residues" evidence="2">
    <location>
        <begin position="116"/>
        <end position="125"/>
    </location>
</feature>
<feature type="region of interest" description="Disordered" evidence="2">
    <location>
        <begin position="70"/>
        <end position="144"/>
    </location>
</feature>
<dbReference type="OrthoDB" id="1914839at2759"/>
<feature type="compositionally biased region" description="Polar residues" evidence="2">
    <location>
        <begin position="614"/>
        <end position="623"/>
    </location>
</feature>
<keyword evidence="1" id="KW-0802">TPR repeat</keyword>
<keyword evidence="4" id="KW-1185">Reference proteome</keyword>
<dbReference type="EMBL" id="CAJVCH010125943">
    <property type="protein sequence ID" value="CAG7725716.1"/>
    <property type="molecule type" value="Genomic_DNA"/>
</dbReference>
<proteinExistence type="predicted"/>
<accession>A0A8J2P4U2</accession>
<feature type="region of interest" description="Disordered" evidence="2">
    <location>
        <begin position="835"/>
        <end position="972"/>
    </location>
</feature>
<feature type="region of interest" description="Disordered" evidence="2">
    <location>
        <begin position="590"/>
        <end position="623"/>
    </location>
</feature>